<dbReference type="EMBL" id="CAJHUB010000769">
    <property type="protein sequence ID" value="CAD7690218.1"/>
    <property type="molecule type" value="Genomic_DNA"/>
</dbReference>
<sequence length="34" mass="3704">MSDPGFFCLVASPSLIGSPLKPLRPAAWRMGSWK</sequence>
<gene>
    <name evidence="1" type="ORF">NYPRO_LOCUS23012</name>
</gene>
<name>A0A811ZMP8_NYCPR</name>
<reference evidence="1" key="1">
    <citation type="submission" date="2020-12" db="EMBL/GenBank/DDBJ databases">
        <authorList>
            <consortium name="Molecular Ecology Group"/>
        </authorList>
    </citation>
    <scope>NUCLEOTIDE SEQUENCE</scope>
    <source>
        <strain evidence="1">TBG_1078</strain>
    </source>
</reference>
<evidence type="ECO:0000313" key="1">
    <source>
        <dbReference type="EMBL" id="CAD7690218.1"/>
    </source>
</evidence>
<evidence type="ECO:0000313" key="2">
    <source>
        <dbReference type="Proteomes" id="UP000645828"/>
    </source>
</evidence>
<protein>
    <submittedName>
        <fullName evidence="1">(raccoon dog) hypothetical protein</fullName>
    </submittedName>
</protein>
<dbReference type="Proteomes" id="UP000645828">
    <property type="component" value="Unassembled WGS sequence"/>
</dbReference>
<accession>A0A811ZMP8</accession>
<comment type="caution">
    <text evidence="1">The sequence shown here is derived from an EMBL/GenBank/DDBJ whole genome shotgun (WGS) entry which is preliminary data.</text>
</comment>
<organism evidence="1 2">
    <name type="scientific">Nyctereutes procyonoides</name>
    <name type="common">Raccoon dog</name>
    <name type="synonym">Canis procyonoides</name>
    <dbReference type="NCBI Taxonomy" id="34880"/>
    <lineage>
        <taxon>Eukaryota</taxon>
        <taxon>Metazoa</taxon>
        <taxon>Chordata</taxon>
        <taxon>Craniata</taxon>
        <taxon>Vertebrata</taxon>
        <taxon>Euteleostomi</taxon>
        <taxon>Mammalia</taxon>
        <taxon>Eutheria</taxon>
        <taxon>Laurasiatheria</taxon>
        <taxon>Carnivora</taxon>
        <taxon>Caniformia</taxon>
        <taxon>Canidae</taxon>
        <taxon>Nyctereutes</taxon>
    </lineage>
</organism>
<dbReference type="AlphaFoldDB" id="A0A811ZMP8"/>
<proteinExistence type="predicted"/>
<keyword evidence="2" id="KW-1185">Reference proteome</keyword>